<protein>
    <submittedName>
        <fullName evidence="3">PRD domain protein</fullName>
    </submittedName>
</protein>
<dbReference type="Pfam" id="PF00874">
    <property type="entry name" value="PRD"/>
    <property type="match status" value="2"/>
</dbReference>
<evidence type="ECO:0000313" key="4">
    <source>
        <dbReference type="Proteomes" id="UP000033531"/>
    </source>
</evidence>
<dbReference type="PROSITE" id="PS51372">
    <property type="entry name" value="PRD_2"/>
    <property type="match status" value="2"/>
</dbReference>
<dbReference type="SUPFAM" id="SSF63520">
    <property type="entry name" value="PTS-regulatory domain, PRD"/>
    <property type="match status" value="2"/>
</dbReference>
<dbReference type="PANTHER" id="PTHR30185">
    <property type="entry name" value="CRYPTIC BETA-GLUCOSIDE BGL OPERON ANTITERMINATOR"/>
    <property type="match status" value="1"/>
</dbReference>
<sequence length="280" mass="32190">MKIKRRINNNVVLATGIGAGRTEGVIIGKGLGFKAHPGDIIKKNLVQTIYVPSGQRNLQQMAAELGNADEKDISLTYKIVKFIEKQIGKTAGEGLFFGLLDHLTFTFQRYNQRISIKSPLDWEIKNFYPNIYKIGLKVVKFINDERKISLPSSEAAFISLHVINNVENLISIDTTIDWLQVSKDVNLLIRINSNKRIDQQTISYKRFNKHLRYLVLRLASKETVPTTTNNEPLMQMIIEQYPIEYKISKKISQYLTKKFNSKVSEDEYLYLTLHLVQLLN</sequence>
<dbReference type="STRING" id="1218507.JF74_01220"/>
<dbReference type="Pfam" id="PF03123">
    <property type="entry name" value="CAT_RBD"/>
    <property type="match status" value="1"/>
</dbReference>
<reference evidence="3 4" key="1">
    <citation type="submission" date="2015-01" db="EMBL/GenBank/DDBJ databases">
        <title>Comparative genomics of the lactic acid bacteria isolated from the honey bee gut.</title>
        <authorList>
            <person name="Ellegaard K.M."/>
            <person name="Tamarit D."/>
            <person name="Javelind E."/>
            <person name="Olofsson T."/>
            <person name="Andersson S.G."/>
            <person name="Vasquez A."/>
        </authorList>
    </citation>
    <scope>NUCLEOTIDE SEQUENCE [LARGE SCALE GENOMIC DNA]</scope>
    <source>
        <strain evidence="3 4">Hma8</strain>
    </source>
</reference>
<dbReference type="OrthoDB" id="9813552at2"/>
<gene>
    <name evidence="3" type="ORF">JF74_01220</name>
</gene>
<comment type="caution">
    <text evidence="3">The sequence shown here is derived from an EMBL/GenBank/DDBJ whole genome shotgun (WGS) entry which is preliminary data.</text>
</comment>
<accession>A0A0F4LJN2</accession>
<evidence type="ECO:0000259" key="2">
    <source>
        <dbReference type="PROSITE" id="PS51372"/>
    </source>
</evidence>
<dbReference type="InterPro" id="IPR050661">
    <property type="entry name" value="BglG_antiterminators"/>
</dbReference>
<dbReference type="SMART" id="SM01061">
    <property type="entry name" value="CAT_RBD"/>
    <property type="match status" value="1"/>
</dbReference>
<dbReference type="Gene3D" id="1.10.1790.10">
    <property type="entry name" value="PRD domain"/>
    <property type="match status" value="2"/>
</dbReference>
<dbReference type="SUPFAM" id="SSF50151">
    <property type="entry name" value="SacY-like RNA-binding domain"/>
    <property type="match status" value="1"/>
</dbReference>
<dbReference type="InterPro" id="IPR036650">
    <property type="entry name" value="CAT_RNA-bd_dom_sf"/>
</dbReference>
<dbReference type="GO" id="GO:0006355">
    <property type="term" value="P:regulation of DNA-templated transcription"/>
    <property type="evidence" value="ECO:0007669"/>
    <property type="project" value="InterPro"/>
</dbReference>
<dbReference type="InterPro" id="IPR011608">
    <property type="entry name" value="PRD"/>
</dbReference>
<evidence type="ECO:0000313" key="3">
    <source>
        <dbReference type="EMBL" id="KJY58454.1"/>
    </source>
</evidence>
<dbReference type="InterPro" id="IPR036634">
    <property type="entry name" value="PRD_sf"/>
</dbReference>
<organism evidence="3 4">
    <name type="scientific">Lactobacillus melliventris</name>
    <dbReference type="NCBI Taxonomy" id="1218507"/>
    <lineage>
        <taxon>Bacteria</taxon>
        <taxon>Bacillati</taxon>
        <taxon>Bacillota</taxon>
        <taxon>Bacilli</taxon>
        <taxon>Lactobacillales</taxon>
        <taxon>Lactobacillaceae</taxon>
        <taxon>Lactobacillus</taxon>
    </lineage>
</organism>
<name>A0A0F4LJN2_9LACO</name>
<dbReference type="Proteomes" id="UP000033531">
    <property type="component" value="Unassembled WGS sequence"/>
</dbReference>
<dbReference type="EMBL" id="JXLI01000004">
    <property type="protein sequence ID" value="KJY58454.1"/>
    <property type="molecule type" value="Genomic_DNA"/>
</dbReference>
<dbReference type="PANTHER" id="PTHR30185:SF15">
    <property type="entry name" value="CRYPTIC BETA-GLUCOSIDE BGL OPERON ANTITERMINATOR"/>
    <property type="match status" value="1"/>
</dbReference>
<feature type="domain" description="PRD" evidence="2">
    <location>
        <begin position="67"/>
        <end position="172"/>
    </location>
</feature>
<keyword evidence="1" id="KW-0677">Repeat</keyword>
<dbReference type="RefSeq" id="WP_046324091.1">
    <property type="nucleotide sequence ID" value="NZ_JBHTMT010000010.1"/>
</dbReference>
<dbReference type="Gene3D" id="2.30.24.10">
    <property type="entry name" value="CAT RNA-binding domain"/>
    <property type="match status" value="1"/>
</dbReference>
<feature type="domain" description="PRD" evidence="2">
    <location>
        <begin position="173"/>
        <end position="280"/>
    </location>
</feature>
<dbReference type="PATRIC" id="fig|1218507.3.peg.279"/>
<dbReference type="AlphaFoldDB" id="A0A0F4LJN2"/>
<dbReference type="GO" id="GO:0003723">
    <property type="term" value="F:RNA binding"/>
    <property type="evidence" value="ECO:0007669"/>
    <property type="project" value="InterPro"/>
</dbReference>
<dbReference type="InterPro" id="IPR004341">
    <property type="entry name" value="CAT_RNA-bd_dom"/>
</dbReference>
<evidence type="ECO:0000256" key="1">
    <source>
        <dbReference type="ARBA" id="ARBA00022737"/>
    </source>
</evidence>
<proteinExistence type="predicted"/>
<dbReference type="HOGENOM" id="CLU_078802_0_0_9"/>